<comment type="subcellular location">
    <subcellularLocation>
        <location evidence="8">Cell outer membrane</location>
    </subcellularLocation>
    <subcellularLocation>
        <location evidence="1">Membrane</location>
    </subcellularLocation>
</comment>
<keyword evidence="2 8" id="KW-1134">Transmembrane beta strand</keyword>
<organism evidence="11 12">
    <name type="scientific">Enterovirga aerilata</name>
    <dbReference type="NCBI Taxonomy" id="2730920"/>
    <lineage>
        <taxon>Bacteria</taxon>
        <taxon>Pseudomonadati</taxon>
        <taxon>Pseudomonadota</taxon>
        <taxon>Alphaproteobacteria</taxon>
        <taxon>Hyphomicrobiales</taxon>
        <taxon>Methylobacteriaceae</taxon>
        <taxon>Enterovirga</taxon>
    </lineage>
</organism>
<gene>
    <name evidence="8 11" type="primary">bamA</name>
    <name evidence="11" type="ORF">HJG44_08845</name>
</gene>
<dbReference type="GO" id="GO:0043165">
    <property type="term" value="P:Gram-negative-bacterium-type cell outer membrane assembly"/>
    <property type="evidence" value="ECO:0007669"/>
    <property type="project" value="UniProtKB-UniRule"/>
</dbReference>
<comment type="caution">
    <text evidence="11">The sequence shown here is derived from an EMBL/GenBank/DDBJ whole genome shotgun (WGS) entry which is preliminary data.</text>
</comment>
<comment type="subunit">
    <text evidence="8">Part of the Bam complex.</text>
</comment>
<evidence type="ECO:0000259" key="10">
    <source>
        <dbReference type="PROSITE" id="PS51779"/>
    </source>
</evidence>
<dbReference type="InterPro" id="IPR023707">
    <property type="entry name" value="OM_assembly_BamA"/>
</dbReference>
<sequence length="837" mass="91568" precursor="true">MMLMKTVRRFKSASLAAAVLAMAVLGGGVAFAQEIVVQGNGRVDAETVRSYVTGSGSLEEARRNMIQSGMFSDVRLSRQGNRIVVNVREAVTVNRVVVEGNRKLNKDALEGDLQTKARRPFNQATVDADVARLKEIYARIGRAAAKVSARTVDLPNGRVDVVFTVDEGGKTGVAEINFVGNEAFSSRRLRELMNTTEMNFLSFLKTNDVYDPEKIAQDAEIIRRHYLKNGYADFQLVSTDVRYDEAKEGYVITFTVSEGQQYRVGSVGFDSRVEQVSPDILKDEIETQVGEVYNAEDVEKTLSNMTNAAVRRGQPFVIVRPTGARNPATHTVDIGFVVEEGPRVYIERINVRGNTRTRDYVVRRELDIGEGDPFNKVLMDRAERRLNGLGYFKKVRITTEPGSSADRVVVNIDVEDQPTGAFSISGGYSTSDGAIGEVAVSESNFLGRGQFVRLAGQIGQRSNGVDFSFTEPYFLGYRFAAGFDLFSKYSDQTQYSRYENRTTGGQIRIGLPLTEESGVTLRYSLYEQSLKIPNTTRRPFNDCSVPIPGYTTLNPNGTAAYPACAYDGEASIAVKESQGSTLTSLAGLTLAYNTVNDLRNPRNGLYAEAKPEFAGLGGDSNFFRISGEARYYHEIYEDIVGLVKIQGGHIEATGRNRSSNGLLTFGGDLRLVDHFFLGPTLVRGFAPSGIGPRDISTPDSAQNALGGTTYIGGTLEAQFPIPLIPRDLGLKGAVFADAGTLFGYRGPRGFDVTRDGLITCGVATIQPECVDVRDRMVIRSSVGASILWNSPLGPIRFDYAYALSKDEGVIRTYPGVGPVRVGQDQTQAFRFSGGTRF</sequence>
<name>A0A849IF29_9HYPH</name>
<accession>A0A849IF29</accession>
<dbReference type="Pfam" id="PF01103">
    <property type="entry name" value="Omp85"/>
    <property type="match status" value="1"/>
</dbReference>
<evidence type="ECO:0000313" key="12">
    <source>
        <dbReference type="Proteomes" id="UP000564885"/>
    </source>
</evidence>
<dbReference type="Proteomes" id="UP000564885">
    <property type="component" value="Unassembled WGS sequence"/>
</dbReference>
<dbReference type="InterPro" id="IPR039910">
    <property type="entry name" value="D15-like"/>
</dbReference>
<dbReference type="PROSITE" id="PS51779">
    <property type="entry name" value="POTRA"/>
    <property type="match status" value="3"/>
</dbReference>
<evidence type="ECO:0000256" key="8">
    <source>
        <dbReference type="HAMAP-Rule" id="MF_01430"/>
    </source>
</evidence>
<dbReference type="HAMAP" id="MF_01430">
    <property type="entry name" value="OM_assembly_BamA"/>
    <property type="match status" value="1"/>
</dbReference>
<feature type="chain" id="PRO_5033186741" description="Outer membrane protein assembly factor BamA" evidence="8">
    <location>
        <begin position="33"/>
        <end position="837"/>
    </location>
</feature>
<comment type="similarity">
    <text evidence="8">Belongs to the BamA family.</text>
</comment>
<keyword evidence="7 8" id="KW-0998">Cell outer membrane</keyword>
<evidence type="ECO:0000256" key="9">
    <source>
        <dbReference type="NCBIfam" id="TIGR03303"/>
    </source>
</evidence>
<evidence type="ECO:0000256" key="2">
    <source>
        <dbReference type="ARBA" id="ARBA00022452"/>
    </source>
</evidence>
<dbReference type="GO" id="GO:0051205">
    <property type="term" value="P:protein insertion into membrane"/>
    <property type="evidence" value="ECO:0007669"/>
    <property type="project" value="UniProtKB-UniRule"/>
</dbReference>
<feature type="domain" description="POTRA" evidence="10">
    <location>
        <begin position="171"/>
        <end position="259"/>
    </location>
</feature>
<dbReference type="AlphaFoldDB" id="A0A849IF29"/>
<dbReference type="Gene3D" id="3.10.20.310">
    <property type="entry name" value="membrane protein fhac"/>
    <property type="match status" value="5"/>
</dbReference>
<reference evidence="11 12" key="1">
    <citation type="submission" date="2020-04" db="EMBL/GenBank/DDBJ databases">
        <title>Enterovirga sp. isolate from soil.</title>
        <authorList>
            <person name="Chea S."/>
            <person name="Kim D.-U."/>
        </authorList>
    </citation>
    <scope>NUCLEOTIDE SEQUENCE [LARGE SCALE GENOMIC DNA]</scope>
    <source>
        <strain evidence="11 12">DB1703</strain>
    </source>
</reference>
<keyword evidence="12" id="KW-1185">Reference proteome</keyword>
<evidence type="ECO:0000256" key="1">
    <source>
        <dbReference type="ARBA" id="ARBA00004370"/>
    </source>
</evidence>
<evidence type="ECO:0000313" key="11">
    <source>
        <dbReference type="EMBL" id="NNM72493.1"/>
    </source>
</evidence>
<dbReference type="InterPro" id="IPR034746">
    <property type="entry name" value="POTRA"/>
</dbReference>
<comment type="function">
    <text evidence="8">Part of the outer membrane protein assembly complex, which is involved in assembly and insertion of beta-barrel proteins into the outer membrane.</text>
</comment>
<evidence type="ECO:0000256" key="4">
    <source>
        <dbReference type="ARBA" id="ARBA00022729"/>
    </source>
</evidence>
<dbReference type="NCBIfam" id="TIGR03303">
    <property type="entry name" value="OM_YaeT"/>
    <property type="match status" value="1"/>
</dbReference>
<keyword evidence="6 8" id="KW-0472">Membrane</keyword>
<keyword evidence="3 8" id="KW-0812">Transmembrane</keyword>
<dbReference type="InterPro" id="IPR000184">
    <property type="entry name" value="Bac_surfAg_D15"/>
</dbReference>
<feature type="domain" description="POTRA" evidence="10">
    <location>
        <begin position="91"/>
        <end position="168"/>
    </location>
</feature>
<keyword evidence="4 8" id="KW-0732">Signal</keyword>
<evidence type="ECO:0000256" key="6">
    <source>
        <dbReference type="ARBA" id="ARBA00023136"/>
    </source>
</evidence>
<dbReference type="InterPro" id="IPR010827">
    <property type="entry name" value="BamA/TamA_POTRA"/>
</dbReference>
<evidence type="ECO:0000256" key="5">
    <source>
        <dbReference type="ARBA" id="ARBA00022737"/>
    </source>
</evidence>
<dbReference type="PANTHER" id="PTHR12815">
    <property type="entry name" value="SORTING AND ASSEMBLY MACHINERY SAMM50 PROTEIN FAMILY MEMBER"/>
    <property type="match status" value="1"/>
</dbReference>
<evidence type="ECO:0000256" key="7">
    <source>
        <dbReference type="ARBA" id="ARBA00023237"/>
    </source>
</evidence>
<dbReference type="PIRSF" id="PIRSF006076">
    <property type="entry name" value="OM_assembly_OMP85"/>
    <property type="match status" value="1"/>
</dbReference>
<dbReference type="PANTHER" id="PTHR12815:SF23">
    <property type="entry name" value="OUTER MEMBRANE PROTEIN ASSEMBLY FACTOR BAMA"/>
    <property type="match status" value="1"/>
</dbReference>
<feature type="signal peptide" evidence="8">
    <location>
        <begin position="1"/>
        <end position="32"/>
    </location>
</feature>
<dbReference type="Gene3D" id="2.40.160.50">
    <property type="entry name" value="membrane protein fhac: a member of the omp85/tpsb transporter family"/>
    <property type="match status" value="1"/>
</dbReference>
<dbReference type="GO" id="GO:0009279">
    <property type="term" value="C:cell outer membrane"/>
    <property type="evidence" value="ECO:0007669"/>
    <property type="project" value="UniProtKB-SubCell"/>
</dbReference>
<keyword evidence="5 8" id="KW-0677">Repeat</keyword>
<dbReference type="RefSeq" id="WP_171217958.1">
    <property type="nucleotide sequence ID" value="NZ_JABEPP010000002.1"/>
</dbReference>
<protein>
    <recommendedName>
        <fullName evidence="8 9">Outer membrane protein assembly factor BamA</fullName>
    </recommendedName>
</protein>
<dbReference type="Pfam" id="PF07244">
    <property type="entry name" value="POTRA"/>
    <property type="match status" value="4"/>
</dbReference>
<feature type="domain" description="POTRA" evidence="10">
    <location>
        <begin position="344"/>
        <end position="417"/>
    </location>
</feature>
<proteinExistence type="inferred from homology"/>
<dbReference type="EMBL" id="JABEPP010000002">
    <property type="protein sequence ID" value="NNM72493.1"/>
    <property type="molecule type" value="Genomic_DNA"/>
</dbReference>
<evidence type="ECO:0000256" key="3">
    <source>
        <dbReference type="ARBA" id="ARBA00022692"/>
    </source>
</evidence>